<dbReference type="SUPFAM" id="SSF54427">
    <property type="entry name" value="NTF2-like"/>
    <property type="match status" value="1"/>
</dbReference>
<name>A0A4V6KV45_9SPHI</name>
<dbReference type="STRING" id="1123265.GCA_000686625_02530"/>
<dbReference type="InterPro" id="IPR032710">
    <property type="entry name" value="NTF2-like_dom_sf"/>
</dbReference>
<dbReference type="Pfam" id="PF12680">
    <property type="entry name" value="SnoaL_2"/>
    <property type="match status" value="1"/>
</dbReference>
<reference evidence="2 3" key="1">
    <citation type="submission" date="2019-05" db="EMBL/GenBank/DDBJ databases">
        <authorList>
            <consortium name="Pathogen Informatics"/>
        </authorList>
    </citation>
    <scope>NUCLEOTIDE SEQUENCE [LARGE SCALE GENOMIC DNA]</scope>
    <source>
        <strain evidence="2 3">NCTC11429</strain>
    </source>
</reference>
<proteinExistence type="predicted"/>
<sequence length="141" mass="15631">MEGCEIAGSPTYRLSATPEGIVDSLVDHFNSRDIETMLSFYEHDAVVINSKGEPKRGRNEIAAELLHSFGFGLPIRINVRNIYAAGNLAALILDWKIIGTKKNGDIVNISGTSNDYAKKGIDGYWRCWFGNPFGVRVRNLL</sequence>
<protein>
    <submittedName>
        <fullName evidence="2">SnoaL-like domain</fullName>
    </submittedName>
</protein>
<dbReference type="RefSeq" id="WP_051606771.1">
    <property type="nucleotide sequence ID" value="NZ_LR590484.1"/>
</dbReference>
<feature type="domain" description="SnoaL-like" evidence="1">
    <location>
        <begin position="23"/>
        <end position="104"/>
    </location>
</feature>
<evidence type="ECO:0000313" key="3">
    <source>
        <dbReference type="Proteomes" id="UP000308196"/>
    </source>
</evidence>
<dbReference type="KEGG" id="stha:NCTC11429_04286"/>
<dbReference type="AlphaFoldDB" id="A0A4V6KV45"/>
<dbReference type="Proteomes" id="UP000308196">
    <property type="component" value="Chromosome"/>
</dbReference>
<gene>
    <name evidence="2" type="ORF">NCTC11429_04286</name>
</gene>
<evidence type="ECO:0000259" key="1">
    <source>
        <dbReference type="Pfam" id="PF12680"/>
    </source>
</evidence>
<accession>A0A4V6KV45</accession>
<dbReference type="Gene3D" id="3.10.450.50">
    <property type="match status" value="1"/>
</dbReference>
<dbReference type="EMBL" id="LR590484">
    <property type="protein sequence ID" value="VTR51198.1"/>
    <property type="molecule type" value="Genomic_DNA"/>
</dbReference>
<dbReference type="GeneID" id="78464888"/>
<dbReference type="InterPro" id="IPR037401">
    <property type="entry name" value="SnoaL-like"/>
</dbReference>
<evidence type="ECO:0000313" key="2">
    <source>
        <dbReference type="EMBL" id="VTR51198.1"/>
    </source>
</evidence>
<organism evidence="2 3">
    <name type="scientific">Sphingobacterium thalpophilum</name>
    <dbReference type="NCBI Taxonomy" id="259"/>
    <lineage>
        <taxon>Bacteria</taxon>
        <taxon>Pseudomonadati</taxon>
        <taxon>Bacteroidota</taxon>
        <taxon>Sphingobacteriia</taxon>
        <taxon>Sphingobacteriales</taxon>
        <taxon>Sphingobacteriaceae</taxon>
        <taxon>Sphingobacterium</taxon>
    </lineage>
</organism>